<dbReference type="GO" id="GO:0043565">
    <property type="term" value="F:sequence-specific DNA binding"/>
    <property type="evidence" value="ECO:0007669"/>
    <property type="project" value="InterPro"/>
</dbReference>
<dbReference type="EMBL" id="JACBNQ010000024">
    <property type="protein sequence ID" value="NYB75624.1"/>
    <property type="molecule type" value="Genomic_DNA"/>
</dbReference>
<dbReference type="InterPro" id="IPR029442">
    <property type="entry name" value="GyrI-like"/>
</dbReference>
<organism evidence="5 6">
    <name type="scientific">Sedimentibacter hydroxybenzoicus DSM 7310</name>
    <dbReference type="NCBI Taxonomy" id="1123245"/>
    <lineage>
        <taxon>Bacteria</taxon>
        <taxon>Bacillati</taxon>
        <taxon>Bacillota</taxon>
        <taxon>Tissierellia</taxon>
        <taxon>Sedimentibacter</taxon>
    </lineage>
</organism>
<accession>A0A974GXH9</accession>
<dbReference type="SUPFAM" id="SSF55136">
    <property type="entry name" value="Probable bacterial effector-binding domain"/>
    <property type="match status" value="1"/>
</dbReference>
<dbReference type="PROSITE" id="PS00041">
    <property type="entry name" value="HTH_ARAC_FAMILY_1"/>
    <property type="match status" value="1"/>
</dbReference>
<dbReference type="InterPro" id="IPR011256">
    <property type="entry name" value="Reg_factor_effector_dom_sf"/>
</dbReference>
<dbReference type="Gene3D" id="1.10.10.60">
    <property type="entry name" value="Homeodomain-like"/>
    <property type="match status" value="2"/>
</dbReference>
<dbReference type="InterPro" id="IPR050959">
    <property type="entry name" value="MarA-like"/>
</dbReference>
<evidence type="ECO:0000256" key="3">
    <source>
        <dbReference type="ARBA" id="ARBA00023163"/>
    </source>
</evidence>
<dbReference type="InterPro" id="IPR009057">
    <property type="entry name" value="Homeodomain-like_sf"/>
</dbReference>
<dbReference type="SUPFAM" id="SSF46689">
    <property type="entry name" value="Homeodomain-like"/>
    <property type="match status" value="2"/>
</dbReference>
<feature type="domain" description="HTH araC/xylS-type" evidence="4">
    <location>
        <begin position="8"/>
        <end position="106"/>
    </location>
</feature>
<dbReference type="Pfam" id="PF12833">
    <property type="entry name" value="HTH_18"/>
    <property type="match status" value="1"/>
</dbReference>
<comment type="caution">
    <text evidence="5">The sequence shown here is derived from an EMBL/GenBank/DDBJ whole genome shotgun (WGS) entry which is preliminary data.</text>
</comment>
<keyword evidence="2" id="KW-0238">DNA-binding</keyword>
<proteinExistence type="predicted"/>
<dbReference type="GO" id="GO:0003700">
    <property type="term" value="F:DNA-binding transcription factor activity"/>
    <property type="evidence" value="ECO:0007669"/>
    <property type="project" value="InterPro"/>
</dbReference>
<dbReference type="PROSITE" id="PS01124">
    <property type="entry name" value="HTH_ARAC_FAMILY_2"/>
    <property type="match status" value="1"/>
</dbReference>
<keyword evidence="3" id="KW-0804">Transcription</keyword>
<sequence>MEWISRLNEAVDYIEENLDKEISHAKLAQIACCSTFHFIRMFSYIADVPLSEYIRRRRLTIAAFDLQTGNDKIIDIALKYGYDSPTAFNRAFQNVHGISPTAAKRQGVSLKAYPRISFKITIKGDSEMNYKIVTKEAFKIVGVKENFSMNSEECFAKVPVFWQETIQSGVIPSILELINCEPYGLLGASTGIYDKEIAYYIAASTDKEAPDGMEEYLVPACTWAVFECIGAMPHAIQELQKRIITEWLPTSGYEYASAPDIEVYFEGDQQAADYKCEVWLPVIKK</sequence>
<evidence type="ECO:0000313" key="5">
    <source>
        <dbReference type="EMBL" id="NYB75624.1"/>
    </source>
</evidence>
<dbReference type="InterPro" id="IPR018062">
    <property type="entry name" value="HTH_AraC-typ_CS"/>
</dbReference>
<dbReference type="InterPro" id="IPR010499">
    <property type="entry name" value="AraC_E-bd"/>
</dbReference>
<dbReference type="RefSeq" id="WP_179239341.1">
    <property type="nucleotide sequence ID" value="NZ_JACBNQ010000024.1"/>
</dbReference>
<evidence type="ECO:0000259" key="4">
    <source>
        <dbReference type="PROSITE" id="PS01124"/>
    </source>
</evidence>
<name>A0A974GXH9_SEDHY</name>
<dbReference type="Proteomes" id="UP000611629">
    <property type="component" value="Unassembled WGS sequence"/>
</dbReference>
<evidence type="ECO:0000256" key="2">
    <source>
        <dbReference type="ARBA" id="ARBA00023125"/>
    </source>
</evidence>
<reference evidence="5" key="1">
    <citation type="submission" date="2020-07" db="EMBL/GenBank/DDBJ databases">
        <title>Genomic analysis of a strain of Sedimentibacter Hydroxybenzoicus DSM7310.</title>
        <authorList>
            <person name="Ma S."/>
        </authorList>
    </citation>
    <scope>NUCLEOTIDE SEQUENCE</scope>
    <source>
        <strain evidence="5">DSM 7310</strain>
    </source>
</reference>
<dbReference type="PANTHER" id="PTHR47504:SF5">
    <property type="entry name" value="RIGHT ORIGIN-BINDING PROTEIN"/>
    <property type="match status" value="1"/>
</dbReference>
<dbReference type="PANTHER" id="PTHR47504">
    <property type="entry name" value="RIGHT ORIGIN-BINDING PROTEIN"/>
    <property type="match status" value="1"/>
</dbReference>
<keyword evidence="1" id="KW-0805">Transcription regulation</keyword>
<dbReference type="AlphaFoldDB" id="A0A974GXH9"/>
<dbReference type="Gene3D" id="3.20.80.10">
    <property type="entry name" value="Regulatory factor, effector binding domain"/>
    <property type="match status" value="1"/>
</dbReference>
<protein>
    <submittedName>
        <fullName evidence="5">AraC family transcriptional regulator</fullName>
    </submittedName>
</protein>
<evidence type="ECO:0000313" key="6">
    <source>
        <dbReference type="Proteomes" id="UP000611629"/>
    </source>
</evidence>
<keyword evidence="6" id="KW-1185">Reference proteome</keyword>
<dbReference type="SMART" id="SM00342">
    <property type="entry name" value="HTH_ARAC"/>
    <property type="match status" value="1"/>
</dbReference>
<dbReference type="InterPro" id="IPR018060">
    <property type="entry name" value="HTH_AraC"/>
</dbReference>
<gene>
    <name evidence="5" type="ORF">HZF24_15865</name>
</gene>
<dbReference type="Pfam" id="PF06445">
    <property type="entry name" value="GyrI-like"/>
    <property type="match status" value="1"/>
</dbReference>
<dbReference type="SMART" id="SM00871">
    <property type="entry name" value="AraC_E_bind"/>
    <property type="match status" value="1"/>
</dbReference>
<evidence type="ECO:0000256" key="1">
    <source>
        <dbReference type="ARBA" id="ARBA00023015"/>
    </source>
</evidence>